<dbReference type="PRINTS" id="PR00507">
    <property type="entry name" value="N12N6MTFRASE"/>
</dbReference>
<feature type="domain" description="Helicase ATP-binding" evidence="3">
    <location>
        <begin position="182"/>
        <end position="382"/>
    </location>
</feature>
<dbReference type="Gene3D" id="3.40.50.300">
    <property type="entry name" value="P-loop containing nucleotide triphosphate hydrolases"/>
    <property type="match status" value="2"/>
</dbReference>
<dbReference type="Pfam" id="PF18135">
    <property type="entry name" value="Type_ISP_C"/>
    <property type="match status" value="1"/>
</dbReference>
<keyword evidence="5" id="KW-0067">ATP-binding</keyword>
<dbReference type="CDD" id="cd22333">
    <property type="entry name" value="LlaBIII_nuclease-like"/>
    <property type="match status" value="1"/>
</dbReference>
<dbReference type="InterPro" id="IPR050742">
    <property type="entry name" value="Helicase_Restrict-Modif_Enz"/>
</dbReference>
<evidence type="ECO:0000259" key="3">
    <source>
        <dbReference type="PROSITE" id="PS51192"/>
    </source>
</evidence>
<dbReference type="Proteomes" id="UP001596107">
    <property type="component" value="Unassembled WGS sequence"/>
</dbReference>
<dbReference type="PROSITE" id="PS51192">
    <property type="entry name" value="HELICASE_ATP_BIND_1"/>
    <property type="match status" value="1"/>
</dbReference>
<comment type="similarity">
    <text evidence="1">Belongs to the N(4)/N(6)-methyltransferase family.</text>
</comment>
<gene>
    <name evidence="5" type="ORF">ACFPOD_01635</name>
</gene>
<reference evidence="6" key="1">
    <citation type="journal article" date="2019" name="Int. J. Syst. Evol. Microbiol.">
        <title>The Global Catalogue of Microorganisms (GCM) 10K type strain sequencing project: providing services to taxonomists for standard genome sequencing and annotation.</title>
        <authorList>
            <consortium name="The Broad Institute Genomics Platform"/>
            <consortium name="The Broad Institute Genome Sequencing Center for Infectious Disease"/>
            <person name="Wu L."/>
            <person name="Ma J."/>
        </authorList>
    </citation>
    <scope>NUCLEOTIDE SEQUENCE [LARGE SCALE GENOMIC DNA]</scope>
    <source>
        <strain evidence="6">JCM 3366</strain>
    </source>
</reference>
<comment type="caution">
    <text evidence="5">The sequence shown here is derived from an EMBL/GenBank/DDBJ whole genome shotgun (WGS) entry which is preliminary data.</text>
</comment>
<evidence type="ECO:0000256" key="2">
    <source>
        <dbReference type="ARBA" id="ARBA00022747"/>
    </source>
</evidence>
<dbReference type="Pfam" id="PF22240">
    <property type="entry name" value="ISP_coupler"/>
    <property type="match status" value="1"/>
</dbReference>
<dbReference type="Pfam" id="PF00271">
    <property type="entry name" value="Helicase_C"/>
    <property type="match status" value="1"/>
</dbReference>
<dbReference type="SUPFAM" id="SSF53335">
    <property type="entry name" value="S-adenosyl-L-methionine-dependent methyltransferases"/>
    <property type="match status" value="1"/>
</dbReference>
<organism evidence="5 6">
    <name type="scientific">Nitratireductor kimnyeongensis</name>
    <dbReference type="NCBI Taxonomy" id="430679"/>
    <lineage>
        <taxon>Bacteria</taxon>
        <taxon>Pseudomonadati</taxon>
        <taxon>Pseudomonadota</taxon>
        <taxon>Alphaproteobacteria</taxon>
        <taxon>Hyphomicrobiales</taxon>
        <taxon>Phyllobacteriaceae</taxon>
        <taxon>Nitratireductor</taxon>
    </lineage>
</organism>
<evidence type="ECO:0000259" key="4">
    <source>
        <dbReference type="PROSITE" id="PS51194"/>
    </source>
</evidence>
<dbReference type="GO" id="GO:0004386">
    <property type="term" value="F:helicase activity"/>
    <property type="evidence" value="ECO:0007669"/>
    <property type="project" value="UniProtKB-KW"/>
</dbReference>
<evidence type="ECO:0000313" key="5">
    <source>
        <dbReference type="EMBL" id="MFC5583797.1"/>
    </source>
</evidence>
<dbReference type="Pfam" id="PF13156">
    <property type="entry name" value="Mrr_cat_2"/>
    <property type="match status" value="1"/>
</dbReference>
<accession>A0ABW0T3S1</accession>
<dbReference type="PROSITE" id="PS00092">
    <property type="entry name" value="N6_MTASE"/>
    <property type="match status" value="1"/>
</dbReference>
<dbReference type="InterPro" id="IPR014001">
    <property type="entry name" value="Helicase_ATP-bd"/>
</dbReference>
<dbReference type="Gene3D" id="3.40.50.150">
    <property type="entry name" value="Vaccinia Virus protein VP39"/>
    <property type="match status" value="1"/>
</dbReference>
<dbReference type="SUPFAM" id="SSF52540">
    <property type="entry name" value="P-loop containing nucleoside triphosphate hydrolases"/>
    <property type="match status" value="1"/>
</dbReference>
<dbReference type="SMART" id="SM00487">
    <property type="entry name" value="DEXDc"/>
    <property type="match status" value="1"/>
</dbReference>
<name>A0ABW0T3S1_9HYPH</name>
<keyword evidence="5" id="KW-0347">Helicase</keyword>
<feature type="domain" description="Helicase C-terminal" evidence="4">
    <location>
        <begin position="457"/>
        <end position="639"/>
    </location>
</feature>
<keyword evidence="6" id="KW-1185">Reference proteome</keyword>
<keyword evidence="5" id="KW-0378">Hydrolase</keyword>
<dbReference type="InterPro" id="IPR001650">
    <property type="entry name" value="Helicase_C-like"/>
</dbReference>
<dbReference type="SMART" id="SM00490">
    <property type="entry name" value="HELICc"/>
    <property type="match status" value="1"/>
</dbReference>
<dbReference type="InterPro" id="IPR041635">
    <property type="entry name" value="Type_ISP_LLaBIII_C"/>
</dbReference>
<keyword evidence="5" id="KW-0547">Nucleotide-binding</keyword>
<dbReference type="InterPro" id="IPR027417">
    <property type="entry name" value="P-loop_NTPase"/>
</dbReference>
<evidence type="ECO:0000313" key="6">
    <source>
        <dbReference type="Proteomes" id="UP001596107"/>
    </source>
</evidence>
<dbReference type="InterPro" id="IPR003356">
    <property type="entry name" value="DNA_methylase_A-5"/>
</dbReference>
<dbReference type="InterPro" id="IPR053980">
    <property type="entry name" value="ISP_coupler"/>
</dbReference>
<dbReference type="PROSITE" id="PS51194">
    <property type="entry name" value="HELICASE_CTER"/>
    <property type="match status" value="1"/>
</dbReference>
<dbReference type="InterPro" id="IPR029063">
    <property type="entry name" value="SAM-dependent_MTases_sf"/>
</dbReference>
<dbReference type="Pfam" id="PF02384">
    <property type="entry name" value="N6_Mtase"/>
    <property type="match status" value="1"/>
</dbReference>
<dbReference type="InterPro" id="IPR011335">
    <property type="entry name" value="Restrct_endonuc-II-like"/>
</dbReference>
<dbReference type="PANTHER" id="PTHR47396:SF1">
    <property type="entry name" value="ATP-DEPENDENT HELICASE IRC3-RELATED"/>
    <property type="match status" value="1"/>
</dbReference>
<sequence>MSDVSLTALLDRYRDASRDEPEKGGYFERVVKVFLENDDTQKQYFSKVVRFSDWAKEHGWNRNDTGIDLVAMLADGSGYAAIQCKFYGANHRIQKADIDSFISAASNDLFAELIIIDTTQKEFGSNAEATLNNLSKSWRRIRIAELEASRIDWSQFLRTGNVSLAPKKELRDHQRDALEAVISGLAEDDRGKLIMACGTGKTFTALRIAEAMAGAGKHVLFMVPSLALMSQTVREWKNDCQREFTAFSACSDTRIGRNVDADSLDLNVHDLAFPATTDAEKLARQVRQASSDQMTVVFSTYHSIDVLTRAQKQHGMPAFDLVICDEAHRTTGVTLKDEDDSTFVRIHSNEHVAAKKRLYMTATPRIFGEGAKRKADDYDAELASMDDESKFGKDLFHRGFGWAVEQELLTDYKVVVLAVDEGLVSSTIQTRLKEGAELTLDDATKIIGCYKALTKSDLKDDLEFDPGPMKRALAFCQSIAKSQIIEDEFTRVVDEYTSNDQIDDTRHLDTEIRHIDGSYNASAREEMLNWLKEDAGDDVCRILTNAKVLSEGVDVPALDAIMFMHPRKSQIDVVQSVGRVMRRAEGKKLGYVILPVAIPPNTKPEEALNDNERYKVVWQILNALRAHDERLDARINQAKIGEDISDKVEVVRISSETELKELTAVVEDFATTKTKATKAGAGIGSDAPERRTSDLEVQSEMVFDEFTRAIMAKIVEKCGTREYWDSWARDIAKIAQTHIIRITTIIAKDGPERTAFLAFLDELHDDLNPEISEAEAIEMLAQHLITKPVFDALFKGSRFTKENPVSRAMEIVLEQLHEHNLEKESESLAKFYASVERRAADVKTAQGRQTLITELYDKFFRTAFPVLTARLGIVYTPVEVVDFIIHSVNDVLKAQFGQTLGSKGVHILDPFTGTGTFITRLLHSGHIAPDELEHKYKHEIHANEIVLLAYYIAAVNIETVYHELAYGSLSANAPYDPFEGILLTDTFQMYEQERDMVANLLPDNSERRSRQKKLDIRVIIGNPPYSAGQGSANDNAANIEYFQLDAAIRDSYAVHSKTTSVRNLYDSYIRAFRWASDRLGDAGVMAFVSGSAWIERSFADGMRKCLVEEFSDLYVFHLRGDIRKNMLSKGAAREGQNVFGSGSMTGISIAVLVKNPSATENGRIHFCDIGPDLTTKQKLDLVRGFGSIDGISKDKGWATIVPDEQNDWLDQVDRSFDRFIQIGDKSKDSANTVFSIYSLGVATGRDAWAYNMSQSKLAANVLTSIECYNSEVRRLASEPPESRAKLATIDEQRFSWNRNAFQDLAKSKQYAFQASHVVRSLYRPFSYQWAYFDRQYNAMVYQMSRLYPDITSENLVIQVSGIGARAGFSALMSHALPNLHTIDSGQCFPLYLYEAPPNDDGLFAASSDQATGLTRRDAITDEGLAHFQAVYPGEEISKEDLFYYIYGLLHSPDYRERFKNNLAKQLPRIPAVKRFADFAAYRDAGRALGDLHVNFETADPYLVTFKEGDHRLIPEAEANAKKFYRVKKMKFGGKGAEKNRATVIYNENITMQNIPLEAYDYIVNGKPALEWVMERQVVKTDKASGIVNDANDYANETIGNPKYPLELFQRVITVSLETMKIVRELPPLGDLA</sequence>
<dbReference type="PANTHER" id="PTHR47396">
    <property type="entry name" value="TYPE I RESTRICTION ENZYME ECOKI R PROTEIN"/>
    <property type="match status" value="1"/>
</dbReference>
<dbReference type="Pfam" id="PF04851">
    <property type="entry name" value="ResIII"/>
    <property type="match status" value="1"/>
</dbReference>
<dbReference type="RefSeq" id="WP_223020347.1">
    <property type="nucleotide sequence ID" value="NZ_CP078143.1"/>
</dbReference>
<proteinExistence type="inferred from homology"/>
<dbReference type="EMBL" id="JBHSNB010000001">
    <property type="protein sequence ID" value="MFC5583797.1"/>
    <property type="molecule type" value="Genomic_DNA"/>
</dbReference>
<evidence type="ECO:0000256" key="1">
    <source>
        <dbReference type="ARBA" id="ARBA00006594"/>
    </source>
</evidence>
<dbReference type="SUPFAM" id="SSF52980">
    <property type="entry name" value="Restriction endonuclease-like"/>
    <property type="match status" value="1"/>
</dbReference>
<dbReference type="InterPro" id="IPR006935">
    <property type="entry name" value="Helicase/UvrB_N"/>
</dbReference>
<dbReference type="InterPro" id="IPR002052">
    <property type="entry name" value="DNA_methylase_N6_adenine_CS"/>
</dbReference>
<keyword evidence="2" id="KW-0680">Restriction system</keyword>
<protein>
    <submittedName>
        <fullName evidence="5">DEAD/DEAH box helicase</fullName>
    </submittedName>
</protein>
<dbReference type="InterPro" id="IPR039442">
    <property type="entry name" value="Mrr-like_dom"/>
</dbReference>